<dbReference type="InterPro" id="IPR011006">
    <property type="entry name" value="CheY-like_superfamily"/>
</dbReference>
<dbReference type="RefSeq" id="WP_139836414.1">
    <property type="nucleotide sequence ID" value="NZ_FWXB01000010.1"/>
</dbReference>
<evidence type="ECO:0000259" key="3">
    <source>
        <dbReference type="PROSITE" id="PS50110"/>
    </source>
</evidence>
<dbReference type="Proteomes" id="UP000193224">
    <property type="component" value="Unassembled WGS sequence"/>
</dbReference>
<proteinExistence type="predicted"/>
<dbReference type="CDD" id="cd00156">
    <property type="entry name" value="REC"/>
    <property type="match status" value="1"/>
</dbReference>
<dbReference type="SUPFAM" id="SSF52172">
    <property type="entry name" value="CheY-like"/>
    <property type="match status" value="1"/>
</dbReference>
<dbReference type="PROSITE" id="PS50110">
    <property type="entry name" value="RESPONSE_REGULATORY"/>
    <property type="match status" value="1"/>
</dbReference>
<name>A0A1X7BTZ2_9RHOB</name>
<protein>
    <submittedName>
        <fullName evidence="4">Chemotaxis-specific methylesterase</fullName>
    </submittedName>
</protein>
<evidence type="ECO:0000256" key="1">
    <source>
        <dbReference type="ARBA" id="ARBA00022553"/>
    </source>
</evidence>
<evidence type="ECO:0000313" key="5">
    <source>
        <dbReference type="Proteomes" id="UP000193224"/>
    </source>
</evidence>
<evidence type="ECO:0000313" key="4">
    <source>
        <dbReference type="EMBL" id="SMC12980.1"/>
    </source>
</evidence>
<dbReference type="EMBL" id="FWXB01000010">
    <property type="protein sequence ID" value="SMC12980.1"/>
    <property type="molecule type" value="Genomic_DNA"/>
</dbReference>
<organism evidence="4 5">
    <name type="scientific">Roseovarius aestuarii</name>
    <dbReference type="NCBI Taxonomy" id="475083"/>
    <lineage>
        <taxon>Bacteria</taxon>
        <taxon>Pseudomonadati</taxon>
        <taxon>Pseudomonadota</taxon>
        <taxon>Alphaproteobacteria</taxon>
        <taxon>Rhodobacterales</taxon>
        <taxon>Roseobacteraceae</taxon>
        <taxon>Roseovarius</taxon>
    </lineage>
</organism>
<gene>
    <name evidence="4" type="ORF">ROA7745_02814</name>
</gene>
<dbReference type="PANTHER" id="PTHR44591:SF3">
    <property type="entry name" value="RESPONSE REGULATORY DOMAIN-CONTAINING PROTEIN"/>
    <property type="match status" value="1"/>
</dbReference>
<sequence length="267" mass="29357">MKGTDAKVSNMGLISALVIDDNAFDRRRLLRIAKETCLDFYLKEVSEVHEFGHILDQDKFDIIFVDLNLVDANGMNLLPVVRSHQVNKNAAMIMVAGDDQAEVALSALRAGFADYIEKSALSKASLERATINAIQKTRLAKVAVAAEAETKSIEAVLKSFSTACSEEMQPMLVRMVRQIRQLKSEIGQYVTSESISQIENTCARMDEFFQDLSSLADEGELSSIVASSLLGQPQALRTSVISQAGQRQVENGSCSKTIKPRRPSQNL</sequence>
<dbReference type="AlphaFoldDB" id="A0A1X7BTZ2"/>
<accession>A0A1X7BTZ2</accession>
<dbReference type="PANTHER" id="PTHR44591">
    <property type="entry name" value="STRESS RESPONSE REGULATOR PROTEIN 1"/>
    <property type="match status" value="1"/>
</dbReference>
<dbReference type="SMART" id="SM00448">
    <property type="entry name" value="REC"/>
    <property type="match status" value="1"/>
</dbReference>
<reference evidence="4 5" key="1">
    <citation type="submission" date="2017-03" db="EMBL/GenBank/DDBJ databases">
        <authorList>
            <person name="Afonso C.L."/>
            <person name="Miller P.J."/>
            <person name="Scott M.A."/>
            <person name="Spackman E."/>
            <person name="Goraichik I."/>
            <person name="Dimitrov K.M."/>
            <person name="Suarez D.L."/>
            <person name="Swayne D.E."/>
        </authorList>
    </citation>
    <scope>NUCLEOTIDE SEQUENCE [LARGE SCALE GENOMIC DNA]</scope>
    <source>
        <strain evidence="4 5">CECT 7745</strain>
    </source>
</reference>
<keyword evidence="5" id="KW-1185">Reference proteome</keyword>
<feature type="domain" description="Response regulatory" evidence="3">
    <location>
        <begin position="15"/>
        <end position="133"/>
    </location>
</feature>
<dbReference type="Pfam" id="PF00072">
    <property type="entry name" value="Response_reg"/>
    <property type="match status" value="1"/>
</dbReference>
<evidence type="ECO:0000256" key="2">
    <source>
        <dbReference type="PROSITE-ProRule" id="PRU00169"/>
    </source>
</evidence>
<keyword evidence="1 2" id="KW-0597">Phosphoprotein</keyword>
<dbReference type="InterPro" id="IPR050595">
    <property type="entry name" value="Bact_response_regulator"/>
</dbReference>
<dbReference type="Gene3D" id="3.40.50.2300">
    <property type="match status" value="1"/>
</dbReference>
<dbReference type="OrthoDB" id="7857827at2"/>
<dbReference type="InterPro" id="IPR001789">
    <property type="entry name" value="Sig_transdc_resp-reg_receiver"/>
</dbReference>
<dbReference type="GO" id="GO:0000160">
    <property type="term" value="P:phosphorelay signal transduction system"/>
    <property type="evidence" value="ECO:0007669"/>
    <property type="project" value="InterPro"/>
</dbReference>
<feature type="modified residue" description="4-aspartylphosphate" evidence="2">
    <location>
        <position position="66"/>
    </location>
</feature>